<dbReference type="PROSITE" id="PS00061">
    <property type="entry name" value="ADH_SHORT"/>
    <property type="match status" value="1"/>
</dbReference>
<organism evidence="3 4">
    <name type="scientific">Acidiferrimicrobium australe</name>
    <dbReference type="NCBI Taxonomy" id="2664430"/>
    <lineage>
        <taxon>Bacteria</taxon>
        <taxon>Bacillati</taxon>
        <taxon>Actinomycetota</taxon>
        <taxon>Acidimicrobiia</taxon>
        <taxon>Acidimicrobiales</taxon>
        <taxon>Acidimicrobiaceae</taxon>
        <taxon>Acidiferrimicrobium</taxon>
    </lineage>
</organism>
<dbReference type="CDD" id="cd05233">
    <property type="entry name" value="SDR_c"/>
    <property type="match status" value="1"/>
</dbReference>
<dbReference type="Proteomes" id="UP000437736">
    <property type="component" value="Unassembled WGS sequence"/>
</dbReference>
<dbReference type="InterPro" id="IPR020904">
    <property type="entry name" value="Sc_DH/Rdtase_CS"/>
</dbReference>
<keyword evidence="2" id="KW-0560">Oxidoreductase</keyword>
<feature type="non-terminal residue" evidence="3">
    <location>
        <position position="1"/>
    </location>
</feature>
<comment type="similarity">
    <text evidence="1">Belongs to the short-chain dehydrogenases/reductases (SDR) family.</text>
</comment>
<evidence type="ECO:0000313" key="3">
    <source>
        <dbReference type="EMBL" id="MST34657.1"/>
    </source>
</evidence>
<dbReference type="PRINTS" id="PR00081">
    <property type="entry name" value="GDHRDH"/>
</dbReference>
<dbReference type="PANTHER" id="PTHR43669:SF6">
    <property type="entry name" value="DECAPRENYLPHOSPHORYL-2-KETO-BETA-D-ERYTHRO-PENTOSE REDUCTASE"/>
    <property type="match status" value="1"/>
</dbReference>
<keyword evidence="4" id="KW-1185">Reference proteome</keyword>
<evidence type="ECO:0000313" key="4">
    <source>
        <dbReference type="Proteomes" id="UP000437736"/>
    </source>
</evidence>
<proteinExistence type="inferred from homology"/>
<accession>A0ABW9QY98</accession>
<dbReference type="EMBL" id="WJHE01001129">
    <property type="protein sequence ID" value="MST34657.1"/>
    <property type="molecule type" value="Genomic_DNA"/>
</dbReference>
<feature type="non-terminal residue" evidence="3">
    <location>
        <position position="149"/>
    </location>
</feature>
<gene>
    <name evidence="3" type="ORF">GHK86_18250</name>
</gene>
<dbReference type="Pfam" id="PF00106">
    <property type="entry name" value="adh_short"/>
    <property type="match status" value="1"/>
</dbReference>
<dbReference type="Gene3D" id="3.40.50.720">
    <property type="entry name" value="NAD(P)-binding Rossmann-like Domain"/>
    <property type="match status" value="1"/>
</dbReference>
<dbReference type="PANTHER" id="PTHR43669">
    <property type="entry name" value="5-KETO-D-GLUCONATE 5-REDUCTASE"/>
    <property type="match status" value="1"/>
</dbReference>
<sequence>VVLAGRDPAALDDAAATVRTAGAGRVETLPFDALDPAGHDAVLDRAGDLVGDLDVVVLAFGVLGDQARDEQGGDGAVTVAATNYVGVVSAGLAAARRLRTQGHGTIVVLSSVAGERVRKANFVYGSSKAGADGFALGLGDSLAGSGVRV</sequence>
<dbReference type="InterPro" id="IPR036291">
    <property type="entry name" value="NAD(P)-bd_dom_sf"/>
</dbReference>
<dbReference type="SUPFAM" id="SSF51735">
    <property type="entry name" value="NAD(P)-binding Rossmann-fold domains"/>
    <property type="match status" value="1"/>
</dbReference>
<name>A0ABW9QY98_9ACTN</name>
<protein>
    <submittedName>
        <fullName evidence="3">SDR family NAD(P)-dependent oxidoreductase</fullName>
    </submittedName>
</protein>
<evidence type="ECO:0000256" key="1">
    <source>
        <dbReference type="ARBA" id="ARBA00006484"/>
    </source>
</evidence>
<evidence type="ECO:0000256" key="2">
    <source>
        <dbReference type="ARBA" id="ARBA00023002"/>
    </source>
</evidence>
<comment type="caution">
    <text evidence="3">The sequence shown here is derived from an EMBL/GenBank/DDBJ whole genome shotgun (WGS) entry which is preliminary data.</text>
</comment>
<dbReference type="InterPro" id="IPR002347">
    <property type="entry name" value="SDR_fam"/>
</dbReference>
<reference evidence="3 4" key="1">
    <citation type="submission" date="2019-11" db="EMBL/GenBank/DDBJ databases">
        <title>Acidiferrimicrobium australis gen. nov., sp. nov., an acidophilic and obligately heterotrophic, member of the Actinobacteria that catalyses dissimilatory oxido- reduction of iron isolated from metal-rich acidic water in Chile.</title>
        <authorList>
            <person name="Gonzalez D."/>
            <person name="Huber K."/>
            <person name="Hedrich S."/>
            <person name="Rojas-Villalobos C."/>
            <person name="Quatrini R."/>
            <person name="Dinamarca M.A."/>
            <person name="Schwarz A."/>
            <person name="Canales C."/>
            <person name="Nancucheo I."/>
        </authorList>
    </citation>
    <scope>NUCLEOTIDE SEQUENCE [LARGE SCALE GENOMIC DNA]</scope>
    <source>
        <strain evidence="3 4">USS-CCA1</strain>
    </source>
</reference>